<organism evidence="2 3">
    <name type="scientific">Pyrinomonas methylaliphatogenes</name>
    <dbReference type="NCBI Taxonomy" id="454194"/>
    <lineage>
        <taxon>Bacteria</taxon>
        <taxon>Pseudomonadati</taxon>
        <taxon>Acidobacteriota</taxon>
        <taxon>Blastocatellia</taxon>
        <taxon>Blastocatellales</taxon>
        <taxon>Pyrinomonadaceae</taxon>
        <taxon>Pyrinomonas</taxon>
    </lineage>
</organism>
<dbReference type="Gene3D" id="3.30.750.24">
    <property type="entry name" value="STAS domain"/>
    <property type="match status" value="1"/>
</dbReference>
<feature type="domain" description="STAS" evidence="1">
    <location>
        <begin position="1"/>
        <end position="105"/>
    </location>
</feature>
<evidence type="ECO:0000259" key="1">
    <source>
        <dbReference type="PROSITE" id="PS50801"/>
    </source>
</evidence>
<dbReference type="EMBL" id="CBXV010000004">
    <property type="protein sequence ID" value="CDM65286.1"/>
    <property type="molecule type" value="Genomic_DNA"/>
</dbReference>
<accession>A0A0B6WW18</accession>
<dbReference type="Proteomes" id="UP000031518">
    <property type="component" value="Unassembled WGS sequence"/>
</dbReference>
<name>A0A0B6WW18_9BACT</name>
<dbReference type="Pfam" id="PF01740">
    <property type="entry name" value="STAS"/>
    <property type="match status" value="1"/>
</dbReference>
<dbReference type="SUPFAM" id="SSF52091">
    <property type="entry name" value="SpoIIaa-like"/>
    <property type="match status" value="1"/>
</dbReference>
<reference evidence="2 3" key="1">
    <citation type="submission" date="2013-12" db="EMBL/GenBank/DDBJ databases">
        <authorList>
            <person name="Stott M."/>
        </authorList>
    </citation>
    <scope>NUCLEOTIDE SEQUENCE [LARGE SCALE GENOMIC DNA]</scope>
    <source>
        <strain evidence="2 3">K22</strain>
    </source>
</reference>
<reference evidence="2 3" key="2">
    <citation type="submission" date="2015-01" db="EMBL/GenBank/DDBJ databases">
        <title>Complete genome sequence of Pyrinomonas methylaliphatogenes type strain K22T.</title>
        <authorList>
            <person name="Lee K.C.Y."/>
            <person name="Power J.F."/>
            <person name="Dunfield P.F."/>
            <person name="Morgan X.C."/>
            <person name="Huttenhower C."/>
            <person name="Stott M.B."/>
        </authorList>
    </citation>
    <scope>NUCLEOTIDE SEQUENCE [LARGE SCALE GENOMIC DNA]</scope>
    <source>
        <strain evidence="2 3">K22</strain>
    </source>
</reference>
<protein>
    <submittedName>
        <fullName evidence="2">Anti-anti-sigma regulatory factor (Antagonist of anti-sigma factor)</fullName>
    </submittedName>
</protein>
<keyword evidence="3" id="KW-1185">Reference proteome</keyword>
<sequence>MERLPSGGRQEPPGMTEAAVVYAGNYLNRLSGERIERECRLRLEAGCRTLIVNFRDTELVNSIGISILLGIIDIAQQYNASVTFAEVNAQTAALFEMLGLTRYVSLVQGESATNGPRPIWPMDC</sequence>
<gene>
    <name evidence="2" type="ORF">PYK22_01284</name>
</gene>
<dbReference type="InterPro" id="IPR002645">
    <property type="entry name" value="STAS_dom"/>
</dbReference>
<dbReference type="PROSITE" id="PS50801">
    <property type="entry name" value="STAS"/>
    <property type="match status" value="1"/>
</dbReference>
<proteinExistence type="predicted"/>
<dbReference type="STRING" id="454194.PYK22_01284"/>
<evidence type="ECO:0000313" key="2">
    <source>
        <dbReference type="EMBL" id="CDM65286.1"/>
    </source>
</evidence>
<dbReference type="AlphaFoldDB" id="A0A0B6WW18"/>
<dbReference type="RefSeq" id="WP_041975288.1">
    <property type="nucleotide sequence ID" value="NZ_CBXV010000004.1"/>
</dbReference>
<evidence type="ECO:0000313" key="3">
    <source>
        <dbReference type="Proteomes" id="UP000031518"/>
    </source>
</evidence>
<dbReference type="InterPro" id="IPR036513">
    <property type="entry name" value="STAS_dom_sf"/>
</dbReference>